<dbReference type="Proteomes" id="UP000763641">
    <property type="component" value="Unassembled WGS sequence"/>
</dbReference>
<proteinExistence type="inferred from homology"/>
<organism evidence="2 3">
    <name type="scientific">Sphingomonas longa</name>
    <dbReference type="NCBI Taxonomy" id="2778730"/>
    <lineage>
        <taxon>Bacteria</taxon>
        <taxon>Pseudomonadati</taxon>
        <taxon>Pseudomonadota</taxon>
        <taxon>Alphaproteobacteria</taxon>
        <taxon>Sphingomonadales</taxon>
        <taxon>Sphingomonadaceae</taxon>
        <taxon>Sphingomonas</taxon>
    </lineage>
</organism>
<dbReference type="PANTHER" id="PTHR28047">
    <property type="entry name" value="PROTEIN DCG1"/>
    <property type="match status" value="1"/>
</dbReference>
<dbReference type="Gene3D" id="3.40.50.12500">
    <property type="match status" value="1"/>
</dbReference>
<dbReference type="InterPro" id="IPR053714">
    <property type="entry name" value="Iso_Racemase_Enz_sf"/>
</dbReference>
<dbReference type="InterPro" id="IPR052186">
    <property type="entry name" value="Hydantoin_racemase-like"/>
</dbReference>
<evidence type="ECO:0000313" key="3">
    <source>
        <dbReference type="Proteomes" id="UP000763641"/>
    </source>
</evidence>
<keyword evidence="3" id="KW-1185">Reference proteome</keyword>
<dbReference type="Pfam" id="PF01177">
    <property type="entry name" value="Asp_Glu_race"/>
    <property type="match status" value="1"/>
</dbReference>
<evidence type="ECO:0000313" key="2">
    <source>
        <dbReference type="EMBL" id="MBM6578327.1"/>
    </source>
</evidence>
<protein>
    <recommendedName>
        <fullName evidence="4">Asp/Glu/hydantoin racemase</fullName>
    </recommendedName>
</protein>
<comment type="caution">
    <text evidence="2">The sequence shown here is derived from an EMBL/GenBank/DDBJ whole genome shotgun (WGS) entry which is preliminary data.</text>
</comment>
<reference evidence="2 3" key="1">
    <citation type="submission" date="2020-12" db="EMBL/GenBank/DDBJ databases">
        <title>Sphingomonas sp.</title>
        <authorList>
            <person name="Kim M.K."/>
        </authorList>
    </citation>
    <scope>NUCLEOTIDE SEQUENCE [LARGE SCALE GENOMIC DNA]</scope>
    <source>
        <strain evidence="2 3">BT552</strain>
    </source>
</reference>
<name>A0ABS2DBL0_9SPHN</name>
<dbReference type="PANTHER" id="PTHR28047:SF5">
    <property type="entry name" value="PROTEIN DCG1"/>
    <property type="match status" value="1"/>
</dbReference>
<gene>
    <name evidence="2" type="ORF">ILT43_18245</name>
</gene>
<evidence type="ECO:0008006" key="4">
    <source>
        <dbReference type="Google" id="ProtNLM"/>
    </source>
</evidence>
<comment type="similarity">
    <text evidence="1">Belongs to the HyuE racemase family.</text>
</comment>
<dbReference type="RefSeq" id="WP_204200422.1">
    <property type="nucleotide sequence ID" value="NZ_JAFEMC010000007.1"/>
</dbReference>
<accession>A0ABS2DBL0</accession>
<dbReference type="InterPro" id="IPR015942">
    <property type="entry name" value="Asp/Glu/hydantoin_racemase"/>
</dbReference>
<dbReference type="EMBL" id="JAFEMC010000007">
    <property type="protein sequence ID" value="MBM6578327.1"/>
    <property type="molecule type" value="Genomic_DNA"/>
</dbReference>
<sequence>MRLYYQSFGVSRGSTDGHYGRQLKAIVEQAAAPGTEITIAGLSPHRAVADQYRYLELLDTIEVTERGMQAERDGYDAFLVGNIFEPGLHELRELLNIPVLGLRESSVQMACLMGASFSLINVNPKFVPRIVEGVQLQGLSSRMVSVEHMTVERPGVFDLALRDETARAEVVRQFVEVAQVALAKGAEVLIPAGGSLMTVLTQAGIHQIDGTPVLNGVTALVKTAEMAVGMRAVTGVFTSKRMKYAAPTGKLLSDVRAAYGDHVYLGAE</sequence>
<evidence type="ECO:0000256" key="1">
    <source>
        <dbReference type="ARBA" id="ARBA00038414"/>
    </source>
</evidence>